<sequence>MKRSTKHLDGLGAFALADAIMAELGNPSIDEIEAGERAARAAQPAMVYELAATFDAIDESDDLAVLLEELDAPAAIDARARELRAINRRRERIIRKHFGSGQ</sequence>
<dbReference type="Proteomes" id="UP001260072">
    <property type="component" value="Unassembled WGS sequence"/>
</dbReference>
<protein>
    <submittedName>
        <fullName evidence="1">Uncharacterized protein</fullName>
    </submittedName>
</protein>
<reference evidence="2" key="1">
    <citation type="submission" date="2023-07" db="EMBL/GenBank/DDBJ databases">
        <title>Description of three actinobacteria isolated from air of manufacturing shop in a pharmaceutical factory.</title>
        <authorList>
            <person name="Zhang D.-F."/>
        </authorList>
    </citation>
    <scope>NUCLEOTIDE SEQUENCE [LARGE SCALE GENOMIC DNA]</scope>
    <source>
        <strain evidence="2">CCTCC AB 2011122</strain>
    </source>
</reference>
<keyword evidence="2" id="KW-1185">Reference proteome</keyword>
<gene>
    <name evidence="1" type="ORF">RH861_03195</name>
</gene>
<evidence type="ECO:0000313" key="2">
    <source>
        <dbReference type="Proteomes" id="UP001260072"/>
    </source>
</evidence>
<evidence type="ECO:0000313" key="1">
    <source>
        <dbReference type="EMBL" id="MDR5691062.1"/>
    </source>
</evidence>
<proteinExistence type="predicted"/>
<accession>A0ABU1FH39</accession>
<dbReference type="EMBL" id="JAVKGS010000001">
    <property type="protein sequence ID" value="MDR5691062.1"/>
    <property type="molecule type" value="Genomic_DNA"/>
</dbReference>
<organism evidence="1 2">
    <name type="scientific">Agromyces indicus</name>
    <dbReference type="NCBI Taxonomy" id="758919"/>
    <lineage>
        <taxon>Bacteria</taxon>
        <taxon>Bacillati</taxon>
        <taxon>Actinomycetota</taxon>
        <taxon>Actinomycetes</taxon>
        <taxon>Micrococcales</taxon>
        <taxon>Microbacteriaceae</taxon>
        <taxon>Agromyces</taxon>
    </lineage>
</organism>
<dbReference type="RefSeq" id="WP_310519717.1">
    <property type="nucleotide sequence ID" value="NZ_BAABBS010000004.1"/>
</dbReference>
<name>A0ABU1FH39_9MICO</name>
<comment type="caution">
    <text evidence="1">The sequence shown here is derived from an EMBL/GenBank/DDBJ whole genome shotgun (WGS) entry which is preliminary data.</text>
</comment>